<comment type="caution">
    <text evidence="3">The sequence shown here is derived from an EMBL/GenBank/DDBJ whole genome shotgun (WGS) entry which is preliminary data.</text>
</comment>
<name>M5RIR5_9BACT</name>
<dbReference type="OrthoDB" id="249131at2"/>
<dbReference type="NCBIfam" id="TIGR04294">
    <property type="entry name" value="pre_pil_HX9DG"/>
    <property type="match status" value="1"/>
</dbReference>
<evidence type="ECO:0000313" key="4">
    <source>
        <dbReference type="Proteomes" id="UP000011991"/>
    </source>
</evidence>
<protein>
    <submittedName>
        <fullName evidence="3">Protein containing DUF1559</fullName>
    </submittedName>
</protein>
<dbReference type="AlphaFoldDB" id="M5RIR5"/>
<dbReference type="PANTHER" id="PTHR30093">
    <property type="entry name" value="GENERAL SECRETION PATHWAY PROTEIN G"/>
    <property type="match status" value="1"/>
</dbReference>
<feature type="domain" description="DUF1559" evidence="2">
    <location>
        <begin position="59"/>
        <end position="333"/>
    </location>
</feature>
<dbReference type="InterPro" id="IPR027558">
    <property type="entry name" value="Pre_pil_HX9DG_C"/>
</dbReference>
<accession>M5RIR5</accession>
<dbReference type="Proteomes" id="UP000011991">
    <property type="component" value="Unassembled WGS sequence"/>
</dbReference>
<keyword evidence="4" id="KW-1185">Reference proteome</keyword>
<dbReference type="PATRIC" id="fig|1265738.3.peg.3868"/>
<dbReference type="PROSITE" id="PS00409">
    <property type="entry name" value="PROKAR_NTER_METHYL"/>
    <property type="match status" value="1"/>
</dbReference>
<sequence length="353" mass="38657">MLATRNSPPPQHRSPKRCSPKRSELRSRSIAARGFTLIELLVVIAIIGILVALLLPAVQAAREAARRMQCQNNLKQIGLACHNYESAYKSLPWGAKGGHGYSWTTDILPFAEQNALWQIVPPMRNGAVTFEDRKNMITLATTLVPMYRCPSEPGPTFLFDDNGLAIDGSDVGRAMNSYLGNSGSDVLRDNYSNSTSLGMERGNGVLQVGQFERHPLDPPNVPAKLPWPGPITFAAILDGLSNTVLCAETRFIDEPKCDICSHFAVYHPQFDRRKGKANGSDFSEALMSLYHPMNLDIAPKQDLEISAGSFHVGGVVTLFCDGSVKFLTDSLDDKVRHAIGSRADKEVFDSSVL</sequence>
<dbReference type="NCBIfam" id="TIGR02532">
    <property type="entry name" value="IV_pilin_GFxxxE"/>
    <property type="match status" value="1"/>
</dbReference>
<evidence type="ECO:0000259" key="2">
    <source>
        <dbReference type="Pfam" id="PF07596"/>
    </source>
</evidence>
<evidence type="ECO:0000256" key="1">
    <source>
        <dbReference type="SAM" id="MobiDB-lite"/>
    </source>
</evidence>
<dbReference type="InterPro" id="IPR045584">
    <property type="entry name" value="Pilin-like"/>
</dbReference>
<proteinExistence type="predicted"/>
<dbReference type="RefSeq" id="WP_008699126.1">
    <property type="nucleotide sequence ID" value="NZ_ANOG01000550.1"/>
</dbReference>
<gene>
    <name evidence="3" type="ORF">RMSM_03859</name>
</gene>
<dbReference type="Pfam" id="PF07963">
    <property type="entry name" value="N_methyl"/>
    <property type="match status" value="1"/>
</dbReference>
<dbReference type="EMBL" id="ANOG01000550">
    <property type="protein sequence ID" value="EMI19208.1"/>
    <property type="molecule type" value="Genomic_DNA"/>
</dbReference>
<dbReference type="Pfam" id="PF07596">
    <property type="entry name" value="SBP_bac_10"/>
    <property type="match status" value="1"/>
</dbReference>
<evidence type="ECO:0000313" key="3">
    <source>
        <dbReference type="EMBL" id="EMI19208.1"/>
    </source>
</evidence>
<dbReference type="Gene3D" id="3.30.700.10">
    <property type="entry name" value="Glycoprotein, Type 4 Pilin"/>
    <property type="match status" value="1"/>
</dbReference>
<feature type="region of interest" description="Disordered" evidence="1">
    <location>
        <begin position="1"/>
        <end position="23"/>
    </location>
</feature>
<dbReference type="InterPro" id="IPR011453">
    <property type="entry name" value="DUF1559"/>
</dbReference>
<dbReference type="InterPro" id="IPR012902">
    <property type="entry name" value="N_methyl_site"/>
</dbReference>
<reference evidence="3 4" key="1">
    <citation type="journal article" date="2013" name="Mar. Genomics">
        <title>Expression of sulfatases in Rhodopirellula baltica and the diversity of sulfatases in the genus Rhodopirellula.</title>
        <authorList>
            <person name="Wegner C.E."/>
            <person name="Richter-Heitmann T."/>
            <person name="Klindworth A."/>
            <person name="Klockow C."/>
            <person name="Richter M."/>
            <person name="Achstetter T."/>
            <person name="Glockner F.O."/>
            <person name="Harder J."/>
        </authorList>
    </citation>
    <scope>NUCLEOTIDE SEQUENCE [LARGE SCALE GENOMIC DNA]</scope>
    <source>
        <strain evidence="3 4">SM1</strain>
    </source>
</reference>
<dbReference type="SUPFAM" id="SSF54523">
    <property type="entry name" value="Pili subunits"/>
    <property type="match status" value="1"/>
</dbReference>
<organism evidence="3 4">
    <name type="scientific">Rhodopirellula maiorica SM1</name>
    <dbReference type="NCBI Taxonomy" id="1265738"/>
    <lineage>
        <taxon>Bacteria</taxon>
        <taxon>Pseudomonadati</taxon>
        <taxon>Planctomycetota</taxon>
        <taxon>Planctomycetia</taxon>
        <taxon>Pirellulales</taxon>
        <taxon>Pirellulaceae</taxon>
        <taxon>Novipirellula</taxon>
    </lineage>
</organism>
<dbReference type="PANTHER" id="PTHR30093:SF2">
    <property type="entry name" value="TYPE II SECRETION SYSTEM PROTEIN H"/>
    <property type="match status" value="1"/>
</dbReference>